<evidence type="ECO:0000256" key="4">
    <source>
        <dbReference type="ARBA" id="ARBA00022741"/>
    </source>
</evidence>
<evidence type="ECO:0000256" key="3">
    <source>
        <dbReference type="ARBA" id="ARBA00022598"/>
    </source>
</evidence>
<dbReference type="InterPro" id="IPR004365">
    <property type="entry name" value="NA-bd_OB_tRNA"/>
</dbReference>
<dbReference type="InterPro" id="IPR012340">
    <property type="entry name" value="NA-bd_OB-fold"/>
</dbReference>
<dbReference type="InterPro" id="IPR004524">
    <property type="entry name" value="Asp-tRNA-ligase_1"/>
</dbReference>
<dbReference type="PROSITE" id="PS50862">
    <property type="entry name" value="AA_TRNA_LIGASE_II"/>
    <property type="match status" value="1"/>
</dbReference>
<dbReference type="Pfam" id="PF01336">
    <property type="entry name" value="tRNA_anti-codon"/>
    <property type="match status" value="1"/>
</dbReference>
<dbReference type="Pfam" id="PF02938">
    <property type="entry name" value="GAD"/>
    <property type="match status" value="1"/>
</dbReference>
<dbReference type="PANTHER" id="PTHR22594">
    <property type="entry name" value="ASPARTYL/LYSYL-TRNA SYNTHETASE"/>
    <property type="match status" value="1"/>
</dbReference>
<keyword evidence="3 8" id="KW-0436">Ligase</keyword>
<feature type="binding site" evidence="8">
    <location>
        <begin position="219"/>
        <end position="221"/>
    </location>
    <ligand>
        <name>ATP</name>
        <dbReference type="ChEBI" id="CHEBI:30616"/>
    </ligand>
</feature>
<evidence type="ECO:0000313" key="10">
    <source>
        <dbReference type="EMBL" id="PLW84052.1"/>
    </source>
</evidence>
<comment type="caution">
    <text evidence="10">The sequence shown here is derived from an EMBL/GenBank/DDBJ whole genome shotgun (WGS) entry which is preliminary data.</text>
</comment>
<feature type="domain" description="Aminoacyl-transfer RNA synthetases class-II family profile" evidence="9">
    <location>
        <begin position="142"/>
        <end position="555"/>
    </location>
</feature>
<name>A0A2N5Y6P6_9GAMM</name>
<reference evidence="11" key="1">
    <citation type="submission" date="2017-11" db="EMBL/GenBank/DDBJ databases">
        <title>The draft genome sequence of Chromatocurvus sp. F02.</title>
        <authorList>
            <person name="Du Z.-J."/>
            <person name="Chang Y.-Q."/>
        </authorList>
    </citation>
    <scope>NUCLEOTIDE SEQUENCE [LARGE SCALE GENOMIC DNA]</scope>
    <source>
        <strain evidence="11">F02</strain>
    </source>
</reference>
<dbReference type="SUPFAM" id="SSF50249">
    <property type="entry name" value="Nucleic acid-binding proteins"/>
    <property type="match status" value="1"/>
</dbReference>
<keyword evidence="6 8" id="KW-0648">Protein biosynthesis</keyword>
<dbReference type="OrthoDB" id="9802326at2"/>
<dbReference type="InterPro" id="IPR047089">
    <property type="entry name" value="Asp-tRNA-ligase_1_N"/>
</dbReference>
<comment type="subcellular location">
    <subcellularLocation>
        <location evidence="8">Cytoplasm</location>
    </subcellularLocation>
</comment>
<dbReference type="AlphaFoldDB" id="A0A2N5Y6P6"/>
<dbReference type="GO" id="GO:0050560">
    <property type="term" value="F:aspartate-tRNA(Asn) ligase activity"/>
    <property type="evidence" value="ECO:0007669"/>
    <property type="project" value="UniProtKB-EC"/>
</dbReference>
<protein>
    <recommendedName>
        <fullName evidence="8">Aspartate--tRNA(Asp/Asn) ligase</fullName>
        <ecNumber evidence="8">6.1.1.23</ecNumber>
    </recommendedName>
    <alternativeName>
        <fullName evidence="8">Aspartyl-tRNA synthetase</fullName>
        <shortName evidence="8">AspRS</shortName>
    </alternativeName>
    <alternativeName>
        <fullName evidence="8">Non-discriminating aspartyl-tRNA synthetase</fullName>
        <shortName evidence="8">ND-AspRS</shortName>
    </alternativeName>
</protein>
<dbReference type="CDD" id="cd04317">
    <property type="entry name" value="EcAspRS_like_N"/>
    <property type="match status" value="1"/>
</dbReference>
<evidence type="ECO:0000256" key="7">
    <source>
        <dbReference type="ARBA" id="ARBA00023146"/>
    </source>
</evidence>
<comment type="catalytic activity">
    <reaction evidence="8">
        <text>tRNA(Asx) + L-aspartate + ATP = L-aspartyl-tRNA(Asx) + AMP + diphosphate</text>
        <dbReference type="Rhea" id="RHEA:18349"/>
        <dbReference type="Rhea" id="RHEA-COMP:9710"/>
        <dbReference type="Rhea" id="RHEA-COMP:9711"/>
        <dbReference type="ChEBI" id="CHEBI:29991"/>
        <dbReference type="ChEBI" id="CHEBI:30616"/>
        <dbReference type="ChEBI" id="CHEBI:33019"/>
        <dbReference type="ChEBI" id="CHEBI:78442"/>
        <dbReference type="ChEBI" id="CHEBI:78516"/>
        <dbReference type="ChEBI" id="CHEBI:456215"/>
        <dbReference type="EC" id="6.1.1.23"/>
    </reaction>
</comment>
<feature type="binding site" evidence="8">
    <location>
        <position position="219"/>
    </location>
    <ligand>
        <name>L-aspartate</name>
        <dbReference type="ChEBI" id="CHEBI:29991"/>
    </ligand>
</feature>
<comment type="function">
    <text evidence="8">Aspartyl-tRNA synthetase with relaxed tRNA specificity since it is able to aspartylate not only its cognate tRNA(Asp) but also tRNA(Asn). Reaction proceeds in two steps: L-aspartate is first activated by ATP to form Asp-AMP and then transferred to the acceptor end of tRNA(Asp/Asn).</text>
</comment>
<dbReference type="Pfam" id="PF00152">
    <property type="entry name" value="tRNA-synt_2"/>
    <property type="match status" value="1"/>
</dbReference>
<comment type="caution">
    <text evidence="8">Lacks conserved residue(s) required for the propagation of feature annotation.</text>
</comment>
<dbReference type="PANTHER" id="PTHR22594:SF5">
    <property type="entry name" value="ASPARTATE--TRNA LIGASE, MITOCHONDRIAL"/>
    <property type="match status" value="1"/>
</dbReference>
<dbReference type="NCBIfam" id="NF001750">
    <property type="entry name" value="PRK00476.1"/>
    <property type="match status" value="1"/>
</dbReference>
<organism evidence="10 11">
    <name type="scientific">Kineobactrum sediminis</name>
    <dbReference type="NCBI Taxonomy" id="1905677"/>
    <lineage>
        <taxon>Bacteria</taxon>
        <taxon>Pseudomonadati</taxon>
        <taxon>Pseudomonadota</taxon>
        <taxon>Gammaproteobacteria</taxon>
        <taxon>Cellvibrionales</taxon>
        <taxon>Halieaceae</taxon>
        <taxon>Kineobactrum</taxon>
    </lineage>
</organism>
<evidence type="ECO:0000256" key="2">
    <source>
        <dbReference type="ARBA" id="ARBA00022490"/>
    </source>
</evidence>
<dbReference type="GO" id="GO:0005524">
    <property type="term" value="F:ATP binding"/>
    <property type="evidence" value="ECO:0007669"/>
    <property type="project" value="UniProtKB-UniRule"/>
</dbReference>
<dbReference type="InterPro" id="IPR002312">
    <property type="entry name" value="Asp/Asn-tRNA-synth_IIb"/>
</dbReference>
<feature type="binding site" evidence="8">
    <location>
        <position position="449"/>
    </location>
    <ligand>
        <name>L-aspartate</name>
        <dbReference type="ChEBI" id="CHEBI:29991"/>
    </ligand>
</feature>
<dbReference type="InterPro" id="IPR004115">
    <property type="entry name" value="GAD-like_sf"/>
</dbReference>
<keyword evidence="7 8" id="KW-0030">Aminoacyl-tRNA synthetase</keyword>
<dbReference type="Gene3D" id="2.40.50.140">
    <property type="entry name" value="Nucleic acid-binding proteins"/>
    <property type="match status" value="1"/>
</dbReference>
<dbReference type="PRINTS" id="PR01042">
    <property type="entry name" value="TRNASYNTHASP"/>
</dbReference>
<feature type="binding site" evidence="8">
    <location>
        <begin position="534"/>
        <end position="537"/>
    </location>
    <ligand>
        <name>ATP</name>
        <dbReference type="ChEBI" id="CHEBI:30616"/>
    </ligand>
</feature>
<dbReference type="Gene3D" id="3.30.930.10">
    <property type="entry name" value="Bira Bifunctional Protein, Domain 2"/>
    <property type="match status" value="1"/>
</dbReference>
<dbReference type="GO" id="GO:0003676">
    <property type="term" value="F:nucleic acid binding"/>
    <property type="evidence" value="ECO:0007669"/>
    <property type="project" value="InterPro"/>
</dbReference>
<dbReference type="EC" id="6.1.1.23" evidence="8"/>
<dbReference type="GO" id="GO:0004815">
    <property type="term" value="F:aspartate-tRNA ligase activity"/>
    <property type="evidence" value="ECO:0007669"/>
    <property type="project" value="UniProtKB-UniRule"/>
</dbReference>
<dbReference type="SUPFAM" id="SSF55261">
    <property type="entry name" value="GAD domain-like"/>
    <property type="match status" value="1"/>
</dbReference>
<dbReference type="NCBIfam" id="TIGR00459">
    <property type="entry name" value="aspS_bact"/>
    <property type="match status" value="1"/>
</dbReference>
<dbReference type="Gene3D" id="3.30.1360.30">
    <property type="entry name" value="GAD-like domain"/>
    <property type="match status" value="1"/>
</dbReference>
<dbReference type="InterPro" id="IPR006195">
    <property type="entry name" value="aa-tRNA-synth_II"/>
</dbReference>
<evidence type="ECO:0000259" key="9">
    <source>
        <dbReference type="PROSITE" id="PS50862"/>
    </source>
</evidence>
<accession>A0A2N5Y6P6</accession>
<dbReference type="GO" id="GO:0006422">
    <property type="term" value="P:aspartyl-tRNA aminoacylation"/>
    <property type="evidence" value="ECO:0007669"/>
    <property type="project" value="UniProtKB-UniRule"/>
</dbReference>
<sequence>MRSDYCGALGTANIDETVTLCGWVDRRRDHGGVIFLDLRDRAGIVQVVFDPDTEEHFRRADSVRSEYVLRVTGRVRARTEATVNPAMATGQIEVLGKELEVLNSAATPPFQLDEYTNVGEDVRLQYRYMDLRRPEMQNRLILRARVTTAVRNFLDAEGFLDIETPILTRATPEGARDYLVPSRTHPGHFFALPQSPQLFKQLLMVSGFDRYYQIAKCFRDEDLRADRQPEFTQIDIEASFLEEADIMALCERMVRELFSTVLQVELGAFPSMAWSEAMERFGSDKPDLRIPLELVSVDDLMQQVDFKVFRGPADDPQGRVAALRVPGGAGISRKEIDDYTRFVSIYGARGLAWIKVNDLAAGVGGLQSPILKFMPEAVVAEMMQRLGASDGDIIFFGADRRAVVNEALGALRIKVGHDQGLVSDDWAPLWVVDFPMFEDDGKGGLTPLHHPFTAPACSPEELVANPAAALSRAYDMVLNGTELGGGSLRIHQRDMQEAVFRILGIEQVEAEEKFGFLLQALQYGAPPHGGLAFGLDRLVMLMTGAQSIRDVIAFPKTQTAHCVLTDAPGEVNEQQLRDLSIRLRQTRETPDSP</sequence>
<proteinExistence type="inferred from homology"/>
<gene>
    <name evidence="8" type="primary">aspS</name>
    <name evidence="10" type="ORF">CWI75_01500</name>
</gene>
<dbReference type="InterPro" id="IPR029351">
    <property type="entry name" value="GAD_dom"/>
</dbReference>
<dbReference type="GO" id="GO:0005737">
    <property type="term" value="C:cytoplasm"/>
    <property type="evidence" value="ECO:0007669"/>
    <property type="project" value="UniProtKB-SubCell"/>
</dbReference>
<dbReference type="InterPro" id="IPR047090">
    <property type="entry name" value="AspRS_core"/>
</dbReference>
<evidence type="ECO:0000313" key="11">
    <source>
        <dbReference type="Proteomes" id="UP000234845"/>
    </source>
</evidence>
<dbReference type="CDD" id="cd00777">
    <property type="entry name" value="AspRS_core"/>
    <property type="match status" value="1"/>
</dbReference>
<dbReference type="RefSeq" id="WP_101519689.1">
    <property type="nucleotide sequence ID" value="NZ_PKLZ01000001.1"/>
</dbReference>
<dbReference type="InterPro" id="IPR045864">
    <property type="entry name" value="aa-tRNA-synth_II/BPL/LPL"/>
</dbReference>
<dbReference type="InterPro" id="IPR004364">
    <property type="entry name" value="Aa-tRNA-synt_II"/>
</dbReference>
<feature type="binding site" evidence="8">
    <location>
        <position position="489"/>
    </location>
    <ligand>
        <name>L-aspartate</name>
        <dbReference type="ChEBI" id="CHEBI:29991"/>
    </ligand>
</feature>
<comment type="subunit">
    <text evidence="8">Homodimer.</text>
</comment>
<dbReference type="EMBL" id="PKLZ01000001">
    <property type="protein sequence ID" value="PLW84052.1"/>
    <property type="molecule type" value="Genomic_DNA"/>
</dbReference>
<feature type="binding site" evidence="8">
    <location>
        <position position="173"/>
    </location>
    <ligand>
        <name>L-aspartate</name>
        <dbReference type="ChEBI" id="CHEBI:29991"/>
    </ligand>
</feature>
<dbReference type="SUPFAM" id="SSF55681">
    <property type="entry name" value="Class II aaRS and biotin synthetases"/>
    <property type="match status" value="1"/>
</dbReference>
<dbReference type="Proteomes" id="UP000234845">
    <property type="component" value="Unassembled WGS sequence"/>
</dbReference>
<comment type="similarity">
    <text evidence="1 8">Belongs to the class-II aminoacyl-tRNA synthetase family. Type 1 subfamily.</text>
</comment>
<feature type="binding site" evidence="8">
    <location>
        <position position="482"/>
    </location>
    <ligand>
        <name>ATP</name>
        <dbReference type="ChEBI" id="CHEBI:30616"/>
    </ligand>
</feature>
<evidence type="ECO:0000256" key="1">
    <source>
        <dbReference type="ARBA" id="ARBA00006303"/>
    </source>
</evidence>
<keyword evidence="11" id="KW-1185">Reference proteome</keyword>
<feature type="region of interest" description="Aspartate" evidence="8">
    <location>
        <begin position="197"/>
        <end position="200"/>
    </location>
</feature>
<keyword evidence="4 8" id="KW-0547">Nucleotide-binding</keyword>
<feature type="binding site" evidence="8">
    <location>
        <position position="228"/>
    </location>
    <ligand>
        <name>ATP</name>
        <dbReference type="ChEBI" id="CHEBI:30616"/>
    </ligand>
</feature>
<evidence type="ECO:0000256" key="5">
    <source>
        <dbReference type="ARBA" id="ARBA00022840"/>
    </source>
</evidence>
<dbReference type="HAMAP" id="MF_00044">
    <property type="entry name" value="Asp_tRNA_synth_type1"/>
    <property type="match status" value="1"/>
</dbReference>
<evidence type="ECO:0000256" key="8">
    <source>
        <dbReference type="HAMAP-Rule" id="MF_00044"/>
    </source>
</evidence>
<keyword evidence="2 8" id="KW-0963">Cytoplasm</keyword>
<keyword evidence="5 8" id="KW-0067">ATP-binding</keyword>
<evidence type="ECO:0000256" key="6">
    <source>
        <dbReference type="ARBA" id="ARBA00022917"/>
    </source>
</evidence>
<feature type="site" description="Important for tRNA non-discrimination" evidence="8">
    <location>
        <position position="30"/>
    </location>
</feature>